<dbReference type="Proteomes" id="UP001060085">
    <property type="component" value="Linkage Group LG07"/>
</dbReference>
<protein>
    <submittedName>
        <fullName evidence="1">Uncharacterized protein</fullName>
    </submittedName>
</protein>
<sequence length="153" mass="17518">MTRRIFTLSEVSQHKTKLDSWLIIHGRVLDVTKFLEEHPGGEEVLMEVSGKDATKEFEEIGHSKAAKKLLLKYQVGYLQGYPIEDDNDDDEVIMDDSTSSFKEESKTKEMEAFVINNNDQYTSKIATFLEFFLPLAASLSYLGYRYFAGELSK</sequence>
<evidence type="ECO:0000313" key="2">
    <source>
        <dbReference type="Proteomes" id="UP001060085"/>
    </source>
</evidence>
<dbReference type="EMBL" id="CM044707">
    <property type="protein sequence ID" value="KAI5655215.1"/>
    <property type="molecule type" value="Genomic_DNA"/>
</dbReference>
<organism evidence="1 2">
    <name type="scientific">Catharanthus roseus</name>
    <name type="common">Madagascar periwinkle</name>
    <name type="synonym">Vinca rosea</name>
    <dbReference type="NCBI Taxonomy" id="4058"/>
    <lineage>
        <taxon>Eukaryota</taxon>
        <taxon>Viridiplantae</taxon>
        <taxon>Streptophyta</taxon>
        <taxon>Embryophyta</taxon>
        <taxon>Tracheophyta</taxon>
        <taxon>Spermatophyta</taxon>
        <taxon>Magnoliopsida</taxon>
        <taxon>eudicotyledons</taxon>
        <taxon>Gunneridae</taxon>
        <taxon>Pentapetalae</taxon>
        <taxon>asterids</taxon>
        <taxon>lamiids</taxon>
        <taxon>Gentianales</taxon>
        <taxon>Apocynaceae</taxon>
        <taxon>Rauvolfioideae</taxon>
        <taxon>Vinceae</taxon>
        <taxon>Catharanthinae</taxon>
        <taxon>Catharanthus</taxon>
    </lineage>
</organism>
<reference evidence="2" key="1">
    <citation type="journal article" date="2023" name="Nat. Plants">
        <title>Single-cell RNA sequencing provides a high-resolution roadmap for understanding the multicellular compartmentation of specialized metabolism.</title>
        <authorList>
            <person name="Sun S."/>
            <person name="Shen X."/>
            <person name="Li Y."/>
            <person name="Li Y."/>
            <person name="Wang S."/>
            <person name="Li R."/>
            <person name="Zhang H."/>
            <person name="Shen G."/>
            <person name="Guo B."/>
            <person name="Wei J."/>
            <person name="Xu J."/>
            <person name="St-Pierre B."/>
            <person name="Chen S."/>
            <person name="Sun C."/>
        </authorList>
    </citation>
    <scope>NUCLEOTIDE SEQUENCE [LARGE SCALE GENOMIC DNA]</scope>
</reference>
<keyword evidence="2" id="KW-1185">Reference proteome</keyword>
<proteinExistence type="predicted"/>
<gene>
    <name evidence="1" type="ORF">M9H77_32402</name>
</gene>
<comment type="caution">
    <text evidence="1">The sequence shown here is derived from an EMBL/GenBank/DDBJ whole genome shotgun (WGS) entry which is preliminary data.</text>
</comment>
<evidence type="ECO:0000313" key="1">
    <source>
        <dbReference type="EMBL" id="KAI5655215.1"/>
    </source>
</evidence>
<name>A0ACC0A4A4_CATRO</name>
<accession>A0ACC0A4A4</accession>